<accession>A0A9E7HMY7</accession>
<dbReference type="OrthoDB" id="3482at2759"/>
<sequence length="71" mass="8111">MRSTEQHDDLDRQIVRHATSSEQLHELFLRGRWCGHVMHRCTPGGPQLLGGTNRDTMSITSVTANYYGDIR</sequence>
<evidence type="ECO:0000313" key="1">
    <source>
        <dbReference type="EMBL" id="URE37484.1"/>
    </source>
</evidence>
<keyword evidence="2" id="KW-1185">Reference proteome</keyword>
<evidence type="ECO:0000313" key="2">
    <source>
        <dbReference type="Proteomes" id="UP001055439"/>
    </source>
</evidence>
<dbReference type="Proteomes" id="UP001055439">
    <property type="component" value="Chromosome 8"/>
</dbReference>
<dbReference type="AlphaFoldDB" id="A0A9E7HMY7"/>
<dbReference type="EMBL" id="CP097510">
    <property type="protein sequence ID" value="URE37484.1"/>
    <property type="molecule type" value="Genomic_DNA"/>
</dbReference>
<proteinExistence type="predicted"/>
<name>A0A9E7HMY7_9LILI</name>
<organism evidence="1 2">
    <name type="scientific">Musa troglodytarum</name>
    <name type="common">fe'i banana</name>
    <dbReference type="NCBI Taxonomy" id="320322"/>
    <lineage>
        <taxon>Eukaryota</taxon>
        <taxon>Viridiplantae</taxon>
        <taxon>Streptophyta</taxon>
        <taxon>Embryophyta</taxon>
        <taxon>Tracheophyta</taxon>
        <taxon>Spermatophyta</taxon>
        <taxon>Magnoliopsida</taxon>
        <taxon>Liliopsida</taxon>
        <taxon>Zingiberales</taxon>
        <taxon>Musaceae</taxon>
        <taxon>Musa</taxon>
    </lineage>
</organism>
<reference evidence="1" key="1">
    <citation type="submission" date="2022-05" db="EMBL/GenBank/DDBJ databases">
        <title>The Musa troglodytarum L. genome provides insights into the mechanism of non-climacteric behaviour and enrichment of carotenoids.</title>
        <authorList>
            <person name="Wang J."/>
        </authorList>
    </citation>
    <scope>NUCLEOTIDE SEQUENCE</scope>
    <source>
        <tissue evidence="1">Leaf</tissue>
    </source>
</reference>
<gene>
    <name evidence="1" type="ORF">MUK42_30176</name>
</gene>
<protein>
    <submittedName>
        <fullName evidence="1">Uncharacterized protein</fullName>
    </submittedName>
</protein>